<feature type="compositionally biased region" description="Low complexity" evidence="1">
    <location>
        <begin position="260"/>
        <end position="278"/>
    </location>
</feature>
<dbReference type="OrthoDB" id="48019at2759"/>
<name>A0A9N8F2J7_9STRA</name>
<reference evidence="3" key="1">
    <citation type="submission" date="2020-06" db="EMBL/GenBank/DDBJ databases">
        <authorList>
            <consortium name="Plant Systems Biology data submission"/>
        </authorList>
    </citation>
    <scope>NUCLEOTIDE SEQUENCE</scope>
    <source>
        <strain evidence="3">D6</strain>
    </source>
</reference>
<dbReference type="Proteomes" id="UP001153069">
    <property type="component" value="Unassembled WGS sequence"/>
</dbReference>
<dbReference type="EMBL" id="CAICTM010003617">
    <property type="protein sequence ID" value="CAB9531512.1"/>
    <property type="molecule type" value="Genomic_DNA"/>
</dbReference>
<feature type="compositionally biased region" description="Basic residues" evidence="1">
    <location>
        <begin position="141"/>
        <end position="152"/>
    </location>
</feature>
<accession>A0A9N8F2J7</accession>
<gene>
    <name evidence="3" type="ORF">SEMRO_3619_G349750.1</name>
</gene>
<keyword evidence="4" id="KW-1185">Reference proteome</keyword>
<evidence type="ECO:0000313" key="4">
    <source>
        <dbReference type="Proteomes" id="UP001153069"/>
    </source>
</evidence>
<feature type="region of interest" description="Disordered" evidence="1">
    <location>
        <begin position="257"/>
        <end position="278"/>
    </location>
</feature>
<feature type="region of interest" description="Disordered" evidence="1">
    <location>
        <begin position="137"/>
        <end position="180"/>
    </location>
</feature>
<proteinExistence type="predicted"/>
<evidence type="ECO:0000259" key="2">
    <source>
        <dbReference type="Pfam" id="PF20710"/>
    </source>
</evidence>
<dbReference type="InterPro" id="IPR049227">
    <property type="entry name" value="DUF6824"/>
</dbReference>
<dbReference type="AlphaFoldDB" id="A0A9N8F2J7"/>
<organism evidence="3 4">
    <name type="scientific">Seminavis robusta</name>
    <dbReference type="NCBI Taxonomy" id="568900"/>
    <lineage>
        <taxon>Eukaryota</taxon>
        <taxon>Sar</taxon>
        <taxon>Stramenopiles</taxon>
        <taxon>Ochrophyta</taxon>
        <taxon>Bacillariophyta</taxon>
        <taxon>Bacillariophyceae</taxon>
        <taxon>Bacillariophycidae</taxon>
        <taxon>Naviculales</taxon>
        <taxon>Naviculaceae</taxon>
        <taxon>Seminavis</taxon>
    </lineage>
</organism>
<protein>
    <submittedName>
        <fullName evidence="3">Nitrilase family, member 2</fullName>
    </submittedName>
</protein>
<evidence type="ECO:0000256" key="1">
    <source>
        <dbReference type="SAM" id="MobiDB-lite"/>
    </source>
</evidence>
<feature type="domain" description="DUF6824" evidence="2">
    <location>
        <begin position="43"/>
        <end position="129"/>
    </location>
</feature>
<evidence type="ECO:0000313" key="3">
    <source>
        <dbReference type="EMBL" id="CAB9531512.1"/>
    </source>
</evidence>
<dbReference type="Pfam" id="PF20710">
    <property type="entry name" value="DUF6824"/>
    <property type="match status" value="1"/>
</dbReference>
<feature type="compositionally biased region" description="Low complexity" evidence="1">
    <location>
        <begin position="153"/>
        <end position="170"/>
    </location>
</feature>
<sequence>MVDRGHLDQQVNIRFQEEEGITINAPVRQRFMPHGFEPTEWSVICGRGRDCYDHAGNRRLRVMVEENLDKYQETKNKFQKTLIVTSIIDTVREACNNGGAFVRKDTKKGRWFEIGDEASREKIGQMLREALIRKCPQKLEAKKRKRREKTKRSSSSTSSSTASIGSAAAKVQESVSASLGDRSMSAPAAMLPMTRHQPAMQPTPLPTGPLPTGVGRFLESQGVIPHQNDSQYYLQLERLRTASLFNAADLEPTAMREQVSHGSHNTHHSSANSSFAAAQNVARAPQVVNNIQVNNFHQMQPNNYEDLPPMVWPWMEQDN</sequence>
<comment type="caution">
    <text evidence="3">The sequence shown here is derived from an EMBL/GenBank/DDBJ whole genome shotgun (WGS) entry which is preliminary data.</text>
</comment>